<sequence>MEYSPQNLEYAVSVFYNGEQSERAKAHAWLTAAQRVPEAWNFVWEFLQPSKGTEIQFYAATTLHTKILRCWNEVPPESYEELKNKLLEAVFTYSKGPKIVTNRLCISLAAFILQQGTVDLAAILRPLSTPENTALLLEVLTVIPEEYNSMTMGSSLRIKNRIALQEACPAVLDDMLRCLQTVYNPEYTKEAPSEETVQGWVTVATCACSWLTLGGEDAAEHARGSLPDRMPLCRALLAVVQLLSNWNSVVSDTALDACEACLSGVRAAASTSAAARYPDSALLLLADLAALTAPLMARDNVPNSVNEELLAALLTCCVALGESHAHSVVTAAESGDDTDAARGARQLIELILAAQAAPGHYPIHETRSNLTFGFWYTLQDEILNLMDRTNDIHQVWKQVFSRLLETLITKSIAPADANLSKDDLELLRCYRQDTADTVMYCFGVLGEWCWSIVERSYSGAGEAEAGAREAALHVFAALADAAPAQRLPPALLRLLHHALRAAHSDTSRPMLSTALDCLGKQGTPI</sequence>
<evidence type="ECO:0000256" key="4">
    <source>
        <dbReference type="ARBA" id="ARBA00022448"/>
    </source>
</evidence>
<dbReference type="GO" id="GO:0005737">
    <property type="term" value="C:cytoplasm"/>
    <property type="evidence" value="ECO:0007669"/>
    <property type="project" value="TreeGrafter"/>
</dbReference>
<protein>
    <recommendedName>
        <fullName evidence="6">Importin N-terminal domain-containing protein</fullName>
    </recommendedName>
</protein>
<evidence type="ECO:0000259" key="6">
    <source>
        <dbReference type="PROSITE" id="PS50166"/>
    </source>
</evidence>
<dbReference type="Proteomes" id="UP000814243">
    <property type="component" value="Unassembled WGS sequence"/>
</dbReference>
<keyword evidence="4" id="KW-0813">Transport</keyword>
<dbReference type="GO" id="GO:0031267">
    <property type="term" value="F:small GTPase binding"/>
    <property type="evidence" value="ECO:0007669"/>
    <property type="project" value="InterPro"/>
</dbReference>
<comment type="subcellular location">
    <subcellularLocation>
        <location evidence="1">Nucleus</location>
    </subcellularLocation>
</comment>
<reference evidence="7" key="1">
    <citation type="journal article" date="2021" name="G3 (Bethesda)">
        <title>Genome and transcriptome analysis of the beet armyworm Spodoptera exigua reveals targets for pest control. .</title>
        <authorList>
            <person name="Simon S."/>
            <person name="Breeschoten T."/>
            <person name="Jansen H.J."/>
            <person name="Dirks R.P."/>
            <person name="Schranz M.E."/>
            <person name="Ros V.I.D."/>
        </authorList>
    </citation>
    <scope>NUCLEOTIDE SEQUENCE</scope>
    <source>
        <strain evidence="7">TB_SE_WUR_2020</strain>
    </source>
</reference>
<evidence type="ECO:0000256" key="3">
    <source>
        <dbReference type="ARBA" id="ARBA00011422"/>
    </source>
</evidence>
<comment type="caution">
    <text evidence="7">The sequence shown here is derived from an EMBL/GenBank/DDBJ whole genome shotgun (WGS) entry which is preliminary data.</text>
</comment>
<comment type="similarity">
    <text evidence="2">Belongs to the importin beta family.</text>
</comment>
<dbReference type="Gene3D" id="1.25.10.10">
    <property type="entry name" value="Leucine-rich Repeat Variant"/>
    <property type="match status" value="1"/>
</dbReference>
<gene>
    <name evidence="7" type="ORF">HF086_012663</name>
</gene>
<evidence type="ECO:0000256" key="5">
    <source>
        <dbReference type="ARBA" id="ARBA00023242"/>
    </source>
</evidence>
<evidence type="ECO:0000313" key="8">
    <source>
        <dbReference type="Proteomes" id="UP000814243"/>
    </source>
</evidence>
<dbReference type="AlphaFoldDB" id="A0A922MRU9"/>
<dbReference type="GO" id="GO:0006606">
    <property type="term" value="P:protein import into nucleus"/>
    <property type="evidence" value="ECO:0007669"/>
    <property type="project" value="TreeGrafter"/>
</dbReference>
<dbReference type="GO" id="GO:0005634">
    <property type="term" value="C:nucleus"/>
    <property type="evidence" value="ECO:0007669"/>
    <property type="project" value="UniProtKB-SubCell"/>
</dbReference>
<feature type="domain" description="Importin N-terminal" evidence="6">
    <location>
        <begin position="26"/>
        <end position="92"/>
    </location>
</feature>
<evidence type="ECO:0000256" key="2">
    <source>
        <dbReference type="ARBA" id="ARBA00007991"/>
    </source>
</evidence>
<evidence type="ECO:0000313" key="7">
    <source>
        <dbReference type="EMBL" id="KAH9641376.1"/>
    </source>
</evidence>
<accession>A0A922MRU9</accession>
<organism evidence="7 8">
    <name type="scientific">Spodoptera exigua</name>
    <name type="common">Beet armyworm</name>
    <name type="synonym">Noctua fulgens</name>
    <dbReference type="NCBI Taxonomy" id="7107"/>
    <lineage>
        <taxon>Eukaryota</taxon>
        <taxon>Metazoa</taxon>
        <taxon>Ecdysozoa</taxon>
        <taxon>Arthropoda</taxon>
        <taxon>Hexapoda</taxon>
        <taxon>Insecta</taxon>
        <taxon>Pterygota</taxon>
        <taxon>Neoptera</taxon>
        <taxon>Endopterygota</taxon>
        <taxon>Lepidoptera</taxon>
        <taxon>Glossata</taxon>
        <taxon>Ditrysia</taxon>
        <taxon>Noctuoidea</taxon>
        <taxon>Noctuidae</taxon>
        <taxon>Amphipyrinae</taxon>
        <taxon>Spodoptera</taxon>
    </lineage>
</organism>
<dbReference type="InterPro" id="IPR040709">
    <property type="entry name" value="Importin_rep_1"/>
</dbReference>
<dbReference type="PROSITE" id="PS50166">
    <property type="entry name" value="IMPORTIN_B_NT"/>
    <property type="match status" value="1"/>
</dbReference>
<dbReference type="InterPro" id="IPR051345">
    <property type="entry name" value="Importin_beta-like_NTR"/>
</dbReference>
<evidence type="ECO:0000256" key="1">
    <source>
        <dbReference type="ARBA" id="ARBA00004123"/>
    </source>
</evidence>
<dbReference type="InterPro" id="IPR001494">
    <property type="entry name" value="Importin-beta_N"/>
</dbReference>
<comment type="subunit">
    <text evidence="3">Interacts with UBC9, RAN, RBM8A, eIF-1A and PAX6.</text>
</comment>
<name>A0A922MRU9_SPOEX</name>
<proteinExistence type="inferred from homology"/>
<dbReference type="EMBL" id="JACEFF010000237">
    <property type="protein sequence ID" value="KAH9641376.1"/>
    <property type="molecule type" value="Genomic_DNA"/>
</dbReference>
<dbReference type="SMART" id="SM00913">
    <property type="entry name" value="IBN_N"/>
    <property type="match status" value="1"/>
</dbReference>
<dbReference type="PANTHER" id="PTHR12363:SF33">
    <property type="entry name" value="IMPORTIN-13"/>
    <property type="match status" value="1"/>
</dbReference>
<dbReference type="InterPro" id="IPR011989">
    <property type="entry name" value="ARM-like"/>
</dbReference>
<keyword evidence="5" id="KW-0539">Nucleus</keyword>
<dbReference type="SUPFAM" id="SSF48371">
    <property type="entry name" value="ARM repeat"/>
    <property type="match status" value="1"/>
</dbReference>
<dbReference type="Pfam" id="PF03810">
    <property type="entry name" value="IBN_N"/>
    <property type="match status" value="1"/>
</dbReference>
<dbReference type="InterPro" id="IPR016024">
    <property type="entry name" value="ARM-type_fold"/>
</dbReference>
<dbReference type="Pfam" id="PF18773">
    <property type="entry name" value="Importin_rep"/>
    <property type="match status" value="1"/>
</dbReference>
<dbReference type="PANTHER" id="PTHR12363">
    <property type="entry name" value="TRANSPORTIN 3 AND IMPORTIN 13"/>
    <property type="match status" value="1"/>
</dbReference>